<evidence type="ECO:0000313" key="3">
    <source>
        <dbReference type="Proteomes" id="UP000253845"/>
    </source>
</evidence>
<reference evidence="2 3" key="1">
    <citation type="submission" date="2018-07" db="EMBL/GenBank/DDBJ databases">
        <title>Section-level genome sequencing of Aspergillus section Nigri to investigate inter- and intra-species variation.</title>
        <authorList>
            <consortium name="DOE Joint Genome Institute"/>
            <person name="Vesth T.C."/>
            <person name="Nybo J.L."/>
            <person name="Theobald S."/>
            <person name="Frisvad J.C."/>
            <person name="Larsen T.O."/>
            <person name="Nielsen K.F."/>
            <person name="Hoof J.B."/>
            <person name="Brandl J."/>
            <person name="Salamov A."/>
            <person name="Riley R."/>
            <person name="Gladden J.M."/>
            <person name="Phatale P."/>
            <person name="Nielsen M.T."/>
            <person name="Lyhne E.K."/>
            <person name="Kogle M.E."/>
            <person name="Strasser K."/>
            <person name="McDonnell E."/>
            <person name="Barry K."/>
            <person name="Clum A."/>
            <person name="Chen C."/>
            <person name="Nolan M."/>
            <person name="Sandor L."/>
            <person name="Kuo A."/>
            <person name="Lipzen A."/>
            <person name="Hainaut M."/>
            <person name="Drula E."/>
            <person name="Tsang A."/>
            <person name="Magnuson J.K."/>
            <person name="Henrissat B."/>
            <person name="Wiebenga A."/>
            <person name="Simmons B.A."/>
            <person name="Makela M.R."/>
            <person name="De vries R.P."/>
            <person name="Grigoriev I.V."/>
            <person name="Mortensen U.H."/>
            <person name="Baker S.E."/>
            <person name="Andersen M.R."/>
        </authorList>
    </citation>
    <scope>NUCLEOTIDE SEQUENCE [LARGE SCALE GENOMIC DNA]</scope>
    <source>
        <strain evidence="2 3">ATCC 13496</strain>
    </source>
</reference>
<dbReference type="Proteomes" id="UP000253845">
    <property type="component" value="Unassembled WGS sequence"/>
</dbReference>
<feature type="region of interest" description="Disordered" evidence="1">
    <location>
        <begin position="1"/>
        <end position="44"/>
    </location>
</feature>
<name>A0A370BNL2_ASPNG</name>
<dbReference type="AlphaFoldDB" id="A0A370BNL2"/>
<evidence type="ECO:0000313" key="2">
    <source>
        <dbReference type="EMBL" id="RDH16008.1"/>
    </source>
</evidence>
<feature type="compositionally biased region" description="Basic and acidic residues" evidence="1">
    <location>
        <begin position="1"/>
        <end position="18"/>
    </location>
</feature>
<protein>
    <submittedName>
        <fullName evidence="2">Uncharacterized protein</fullName>
    </submittedName>
</protein>
<sequence length="289" mass="32138">MDDVVRRSNDKPRSDRPISRMRSSRQSYQDRMQREPKDITNQPNTLWSRPHCCLKSSFVPLDELVVPAAAVNPIHKPEPGGAGRSEPGLRKAIWKYPAGRTPGRRLLGKSDRCAVGVRIYSSSFLWWIFISQMQKMNGGTTYAGGAGGRANRLHSNREAPRARATPSVPWRHPPVVFRSGLIEAKTHWLDGCIILLRPRKARQHIPDAIGPENEGRGEKCAIPGSITYIRKPPSLDQVDGGSKEPNGWPRQVTQHNQDANGISKKPVGWDGDVGSLVRQSVIIVPAEFN</sequence>
<proteinExistence type="predicted"/>
<gene>
    <name evidence="2" type="ORF">M747DRAFT_246016</name>
</gene>
<organism evidence="2 3">
    <name type="scientific">Aspergillus niger ATCC 13496</name>
    <dbReference type="NCBI Taxonomy" id="1353008"/>
    <lineage>
        <taxon>Eukaryota</taxon>
        <taxon>Fungi</taxon>
        <taxon>Dikarya</taxon>
        <taxon>Ascomycota</taxon>
        <taxon>Pezizomycotina</taxon>
        <taxon>Eurotiomycetes</taxon>
        <taxon>Eurotiomycetidae</taxon>
        <taxon>Eurotiales</taxon>
        <taxon>Aspergillaceae</taxon>
        <taxon>Aspergillus</taxon>
        <taxon>Aspergillus subgen. Circumdati</taxon>
    </lineage>
</organism>
<dbReference type="EMBL" id="KZ851943">
    <property type="protein sequence ID" value="RDH16008.1"/>
    <property type="molecule type" value="Genomic_DNA"/>
</dbReference>
<evidence type="ECO:0000256" key="1">
    <source>
        <dbReference type="SAM" id="MobiDB-lite"/>
    </source>
</evidence>
<dbReference type="VEuPathDB" id="FungiDB:M747DRAFT_246016"/>
<accession>A0A370BNL2</accession>